<evidence type="ECO:0000256" key="1">
    <source>
        <dbReference type="SAM" id="MobiDB-lite"/>
    </source>
</evidence>
<dbReference type="KEGG" id="sphu:SPPYR_3099"/>
<proteinExistence type="predicted"/>
<feature type="compositionally biased region" description="Basic residues" evidence="1">
    <location>
        <begin position="1"/>
        <end position="20"/>
    </location>
</feature>
<accession>A0A1Y5PW44</accession>
<dbReference type="AlphaFoldDB" id="A0A1Y5PW44"/>
<dbReference type="EMBL" id="LT598653">
    <property type="protein sequence ID" value="SBV34219.1"/>
    <property type="molecule type" value="Genomic_DNA"/>
</dbReference>
<feature type="region of interest" description="Disordered" evidence="1">
    <location>
        <begin position="1"/>
        <end position="103"/>
    </location>
</feature>
<feature type="compositionally biased region" description="Basic residues" evidence="1">
    <location>
        <begin position="32"/>
        <end position="55"/>
    </location>
</feature>
<feature type="compositionally biased region" description="Basic residues" evidence="1">
    <location>
        <begin position="63"/>
        <end position="79"/>
    </location>
</feature>
<sequence>MAPARARRPTRSRIRPKPRPTRSTIRPTRCPKAPRRKPWKIRRTPSKPRARKRLMRWTIMAKSLRRRPARPPRPRRRPIPPRNKANQTRAAFPKGQGEGRRSIPAPFVLPAEFFAQPVTGITSAFPHQG</sequence>
<reference evidence="2" key="1">
    <citation type="submission" date="2016-03" db="EMBL/GenBank/DDBJ databases">
        <authorList>
            <person name="Ploux O."/>
        </authorList>
    </citation>
    <scope>NUCLEOTIDE SEQUENCE</scope>
    <source>
        <strain evidence="2">UC10</strain>
    </source>
</reference>
<protein>
    <submittedName>
        <fullName evidence="2">Uncharacterized protein</fullName>
    </submittedName>
</protein>
<evidence type="ECO:0000313" key="2">
    <source>
        <dbReference type="EMBL" id="SBV34219.1"/>
    </source>
</evidence>
<organism evidence="2">
    <name type="scientific">uncultured Sphingopyxis sp</name>
    <dbReference type="NCBI Taxonomy" id="310581"/>
    <lineage>
        <taxon>Bacteria</taxon>
        <taxon>Pseudomonadati</taxon>
        <taxon>Pseudomonadota</taxon>
        <taxon>Alphaproteobacteria</taxon>
        <taxon>Sphingomonadales</taxon>
        <taxon>Sphingomonadaceae</taxon>
        <taxon>Sphingopyxis</taxon>
        <taxon>environmental samples</taxon>
    </lineage>
</organism>
<name>A0A1Y5PW44_9SPHN</name>
<gene>
    <name evidence="2" type="ORF">SPPYR_3099</name>
</gene>